<organism evidence="1 2">
    <name type="scientific">Microctonus aethiopoides</name>
    <dbReference type="NCBI Taxonomy" id="144406"/>
    <lineage>
        <taxon>Eukaryota</taxon>
        <taxon>Metazoa</taxon>
        <taxon>Ecdysozoa</taxon>
        <taxon>Arthropoda</taxon>
        <taxon>Hexapoda</taxon>
        <taxon>Insecta</taxon>
        <taxon>Pterygota</taxon>
        <taxon>Neoptera</taxon>
        <taxon>Endopterygota</taxon>
        <taxon>Hymenoptera</taxon>
        <taxon>Apocrita</taxon>
        <taxon>Ichneumonoidea</taxon>
        <taxon>Braconidae</taxon>
        <taxon>Euphorinae</taxon>
        <taxon>Microctonus</taxon>
    </lineage>
</organism>
<name>A0AA39FJI1_9HYME</name>
<reference evidence="1" key="2">
    <citation type="submission" date="2023-03" db="EMBL/GenBank/DDBJ databases">
        <authorList>
            <person name="Inwood S.N."/>
            <person name="Skelly J.G."/>
            <person name="Guhlin J."/>
            <person name="Harrop T.W.R."/>
            <person name="Goldson S.G."/>
            <person name="Dearden P.K."/>
        </authorList>
    </citation>
    <scope>NUCLEOTIDE SEQUENCE</scope>
    <source>
        <strain evidence="1">Irish</strain>
        <tissue evidence="1">Whole body</tissue>
    </source>
</reference>
<dbReference type="Proteomes" id="UP001168990">
    <property type="component" value="Unassembled WGS sequence"/>
</dbReference>
<gene>
    <name evidence="1" type="ORF">PV328_008403</name>
</gene>
<proteinExistence type="predicted"/>
<keyword evidence="2" id="KW-1185">Reference proteome</keyword>
<reference evidence="1" key="1">
    <citation type="journal article" date="2023" name="bioRxiv">
        <title>Scaffold-level genome assemblies of two parasitoid biocontrol wasps reveal the parthenogenesis mechanism and an associated novel virus.</title>
        <authorList>
            <person name="Inwood S."/>
            <person name="Skelly J."/>
            <person name="Guhlin J."/>
            <person name="Harrop T."/>
            <person name="Goldson S."/>
            <person name="Dearden P."/>
        </authorList>
    </citation>
    <scope>NUCLEOTIDE SEQUENCE</scope>
    <source>
        <strain evidence="1">Irish</strain>
        <tissue evidence="1">Whole body</tissue>
    </source>
</reference>
<accession>A0AA39FJI1</accession>
<sequence length="176" mass="19748">MDIVWSCDLFMVIAKAKRIGNCSLLNVTGESNADNNVYALIIETASEQFNWINTTTAVGEDVELWVLLTARTPTEKILYLVYFVEVFKRSSSTSQAVITNGIRFLFSGHGTPKKSYLLNRNYADKFGSPMAPSRCFLVPPYHHSHECRNMAYCCCLPILSAEVVTFKLFNSGVITQ</sequence>
<evidence type="ECO:0000313" key="1">
    <source>
        <dbReference type="EMBL" id="KAK0170566.1"/>
    </source>
</evidence>
<comment type="caution">
    <text evidence="1">The sequence shown here is derived from an EMBL/GenBank/DDBJ whole genome shotgun (WGS) entry which is preliminary data.</text>
</comment>
<evidence type="ECO:0000313" key="2">
    <source>
        <dbReference type="Proteomes" id="UP001168990"/>
    </source>
</evidence>
<protein>
    <submittedName>
        <fullName evidence="1">Uncharacterized protein</fullName>
    </submittedName>
</protein>
<dbReference type="EMBL" id="JAQQBS010000003">
    <property type="protein sequence ID" value="KAK0170566.1"/>
    <property type="molecule type" value="Genomic_DNA"/>
</dbReference>
<dbReference type="AlphaFoldDB" id="A0AA39FJI1"/>